<dbReference type="EMBL" id="NBSK02000008">
    <property type="protein sequence ID" value="KAJ0191470.1"/>
    <property type="molecule type" value="Genomic_DNA"/>
</dbReference>
<sequence>MTLNGCTLTPTACLTGGGSLAERVNPSAYEHLLARDPHKWCRTYFRTEVACETVENGIAECFNTIILDARKKSLLALFEEIRLYMMDRFYHVL</sequence>
<dbReference type="AlphaFoldDB" id="A0A9R1WWD0"/>
<gene>
    <name evidence="1" type="ORF">LSAT_V11C800426550</name>
</gene>
<keyword evidence="2" id="KW-1185">Reference proteome</keyword>
<comment type="caution">
    <text evidence="1">The sequence shown here is derived from an EMBL/GenBank/DDBJ whole genome shotgun (WGS) entry which is preliminary data.</text>
</comment>
<proteinExistence type="predicted"/>
<evidence type="ECO:0000313" key="2">
    <source>
        <dbReference type="Proteomes" id="UP000235145"/>
    </source>
</evidence>
<accession>A0A9R1WWD0</accession>
<name>A0A9R1WWD0_LACSA</name>
<dbReference type="Proteomes" id="UP000235145">
    <property type="component" value="Unassembled WGS sequence"/>
</dbReference>
<reference evidence="1 2" key="1">
    <citation type="journal article" date="2017" name="Nat. Commun.">
        <title>Genome assembly with in vitro proximity ligation data and whole-genome triplication in lettuce.</title>
        <authorList>
            <person name="Reyes-Chin-Wo S."/>
            <person name="Wang Z."/>
            <person name="Yang X."/>
            <person name="Kozik A."/>
            <person name="Arikit S."/>
            <person name="Song C."/>
            <person name="Xia L."/>
            <person name="Froenicke L."/>
            <person name="Lavelle D.O."/>
            <person name="Truco M.J."/>
            <person name="Xia R."/>
            <person name="Zhu S."/>
            <person name="Xu C."/>
            <person name="Xu H."/>
            <person name="Xu X."/>
            <person name="Cox K."/>
            <person name="Korf I."/>
            <person name="Meyers B.C."/>
            <person name="Michelmore R.W."/>
        </authorList>
    </citation>
    <scope>NUCLEOTIDE SEQUENCE [LARGE SCALE GENOMIC DNA]</scope>
    <source>
        <strain evidence="2">cv. Salinas</strain>
        <tissue evidence="1">Seedlings</tissue>
    </source>
</reference>
<organism evidence="1 2">
    <name type="scientific">Lactuca sativa</name>
    <name type="common">Garden lettuce</name>
    <dbReference type="NCBI Taxonomy" id="4236"/>
    <lineage>
        <taxon>Eukaryota</taxon>
        <taxon>Viridiplantae</taxon>
        <taxon>Streptophyta</taxon>
        <taxon>Embryophyta</taxon>
        <taxon>Tracheophyta</taxon>
        <taxon>Spermatophyta</taxon>
        <taxon>Magnoliopsida</taxon>
        <taxon>eudicotyledons</taxon>
        <taxon>Gunneridae</taxon>
        <taxon>Pentapetalae</taxon>
        <taxon>asterids</taxon>
        <taxon>campanulids</taxon>
        <taxon>Asterales</taxon>
        <taxon>Asteraceae</taxon>
        <taxon>Cichorioideae</taxon>
        <taxon>Cichorieae</taxon>
        <taxon>Lactucinae</taxon>
        <taxon>Lactuca</taxon>
    </lineage>
</organism>
<evidence type="ECO:0000313" key="1">
    <source>
        <dbReference type="EMBL" id="KAJ0191470.1"/>
    </source>
</evidence>
<protein>
    <submittedName>
        <fullName evidence="1">Uncharacterized protein</fullName>
    </submittedName>
</protein>